<reference evidence="3" key="1">
    <citation type="submission" date="2021-06" db="EMBL/GenBank/DDBJ databases">
        <title>Comparative genomics, transcriptomics and evolutionary studies reveal genomic signatures of adaptation to plant cell wall in hemibiotrophic fungi.</title>
        <authorList>
            <consortium name="DOE Joint Genome Institute"/>
            <person name="Baroncelli R."/>
            <person name="Diaz J.F."/>
            <person name="Benocci T."/>
            <person name="Peng M."/>
            <person name="Battaglia E."/>
            <person name="Haridas S."/>
            <person name="Andreopoulos W."/>
            <person name="Labutti K."/>
            <person name="Pangilinan J."/>
            <person name="Floch G.L."/>
            <person name="Makela M.R."/>
            <person name="Henrissat B."/>
            <person name="Grigoriev I.V."/>
            <person name="Crouch J.A."/>
            <person name="De Vries R.P."/>
            <person name="Sukno S.A."/>
            <person name="Thon M.R."/>
        </authorList>
    </citation>
    <scope>NUCLEOTIDE SEQUENCE</scope>
    <source>
        <strain evidence="3">CBS 193.32</strain>
    </source>
</reference>
<proteinExistence type="predicted"/>
<keyword evidence="2" id="KW-1133">Transmembrane helix</keyword>
<evidence type="ECO:0000313" key="4">
    <source>
        <dbReference type="Proteomes" id="UP001224890"/>
    </source>
</evidence>
<organism evidence="3 4">
    <name type="scientific">Colletotrichum godetiae</name>
    <dbReference type="NCBI Taxonomy" id="1209918"/>
    <lineage>
        <taxon>Eukaryota</taxon>
        <taxon>Fungi</taxon>
        <taxon>Dikarya</taxon>
        <taxon>Ascomycota</taxon>
        <taxon>Pezizomycotina</taxon>
        <taxon>Sordariomycetes</taxon>
        <taxon>Hypocreomycetidae</taxon>
        <taxon>Glomerellales</taxon>
        <taxon>Glomerellaceae</taxon>
        <taxon>Colletotrichum</taxon>
        <taxon>Colletotrichum acutatum species complex</taxon>
    </lineage>
</organism>
<keyword evidence="2" id="KW-0812">Transmembrane</keyword>
<accession>A0AAJ0ETN3</accession>
<feature type="compositionally biased region" description="Basic and acidic residues" evidence="1">
    <location>
        <begin position="210"/>
        <end position="219"/>
    </location>
</feature>
<dbReference type="RefSeq" id="XP_060430389.1">
    <property type="nucleotide sequence ID" value="XM_060579406.1"/>
</dbReference>
<keyword evidence="2" id="KW-0472">Membrane</keyword>
<name>A0AAJ0ETN3_9PEZI</name>
<feature type="region of interest" description="Disordered" evidence="1">
    <location>
        <begin position="210"/>
        <end position="255"/>
    </location>
</feature>
<gene>
    <name evidence="3" type="ORF">BDP55DRAFT_728208</name>
</gene>
<feature type="transmembrane region" description="Helical" evidence="2">
    <location>
        <begin position="6"/>
        <end position="29"/>
    </location>
</feature>
<dbReference type="AlphaFoldDB" id="A0AAJ0ETN3"/>
<sequence>MRAPLYFILSGISGVLVFVWSVLGVAFSLNPDYGTAAIYYRNNSLVRVGPIEGNRDYRAFMLSSKPPSTTPNMAICRFIPSSLQGTFNICTPPAAIADTEILLRALQSSVAAHLGTSFCYAELILHDPSQGDWYQRDVVQESLNRIGLRQAMKGVPVLPTSSLAVYANIQFPIARTDMPQAALSIEFSRWGMSAAVFCVDQLVPEEQRRETITFSDKKSASGLEDSPEEDAARQTEASEALRHISTPPLESCSGVGDMPDEIQVLILHGDSVRDAGFVDLLIDLFGSRLVKEAYDFDPIHASAVAGARASLENMELINLEEPAAFGYRWMSKLYRDRNQEL</sequence>
<evidence type="ECO:0000256" key="1">
    <source>
        <dbReference type="SAM" id="MobiDB-lite"/>
    </source>
</evidence>
<dbReference type="Proteomes" id="UP001224890">
    <property type="component" value="Unassembled WGS sequence"/>
</dbReference>
<evidence type="ECO:0000313" key="3">
    <source>
        <dbReference type="EMBL" id="KAK1676386.1"/>
    </source>
</evidence>
<dbReference type="EMBL" id="JAHMHR010000018">
    <property type="protein sequence ID" value="KAK1676386.1"/>
    <property type="molecule type" value="Genomic_DNA"/>
</dbReference>
<protein>
    <submittedName>
        <fullName evidence="3">Uncharacterized protein</fullName>
    </submittedName>
</protein>
<keyword evidence="4" id="KW-1185">Reference proteome</keyword>
<dbReference type="GeneID" id="85463932"/>
<evidence type="ECO:0000256" key="2">
    <source>
        <dbReference type="SAM" id="Phobius"/>
    </source>
</evidence>
<comment type="caution">
    <text evidence="3">The sequence shown here is derived from an EMBL/GenBank/DDBJ whole genome shotgun (WGS) entry which is preliminary data.</text>
</comment>